<name>A0A811TEJ6_9EURY</name>
<evidence type="ECO:0000313" key="3">
    <source>
        <dbReference type="EMBL" id="CAD6494112.1"/>
    </source>
</evidence>
<accession>A0A811TEJ6</accession>
<dbReference type="AlphaFoldDB" id="A0A811TEJ6"/>
<dbReference type="PANTHER" id="PTHR44809">
    <property type="match status" value="1"/>
</dbReference>
<feature type="repeat" description="TPR" evidence="1">
    <location>
        <begin position="494"/>
        <end position="527"/>
    </location>
</feature>
<dbReference type="Proteomes" id="UP000603056">
    <property type="component" value="Unassembled WGS sequence"/>
</dbReference>
<keyword evidence="2" id="KW-0812">Transmembrane</keyword>
<proteinExistence type="predicted"/>
<gene>
    <name evidence="3" type="primary">ycf3</name>
    <name evidence="3" type="ORF">FFODKBPE_00632</name>
</gene>
<keyword evidence="2" id="KW-0472">Membrane</keyword>
<evidence type="ECO:0000256" key="1">
    <source>
        <dbReference type="PROSITE-ProRule" id="PRU00339"/>
    </source>
</evidence>
<comment type="caution">
    <text evidence="3">The sequence shown here is derived from an EMBL/GenBank/DDBJ whole genome shotgun (WGS) entry which is preliminary data.</text>
</comment>
<dbReference type="SUPFAM" id="SSF52540">
    <property type="entry name" value="P-loop containing nucleoside triphosphate hydrolases"/>
    <property type="match status" value="1"/>
</dbReference>
<dbReference type="PROSITE" id="PS50005">
    <property type="entry name" value="TPR"/>
    <property type="match status" value="6"/>
</dbReference>
<dbReference type="SUPFAM" id="SSF48452">
    <property type="entry name" value="TPR-like"/>
    <property type="match status" value="1"/>
</dbReference>
<dbReference type="PROSITE" id="PS50293">
    <property type="entry name" value="TPR_REGION"/>
    <property type="match status" value="2"/>
</dbReference>
<reference evidence="3" key="1">
    <citation type="submission" date="2020-10" db="EMBL/GenBank/DDBJ databases">
        <authorList>
            <person name="Hahn C.J."/>
            <person name="Laso-Perez R."/>
            <person name="Vulcano F."/>
            <person name="Vaziourakis K.-M."/>
            <person name="Stokke R."/>
            <person name="Steen I.H."/>
            <person name="Teske A."/>
            <person name="Boetius A."/>
            <person name="Liebeke M."/>
            <person name="Amann R."/>
            <person name="Knittel K."/>
        </authorList>
    </citation>
    <scope>NUCLEOTIDE SEQUENCE</scope>
    <source>
        <strain evidence="3">Gfbio:e3339647-f889-4370-9287-4fb5cb688e4c:AG394J04_GoMArc1</strain>
    </source>
</reference>
<feature type="repeat" description="TPR" evidence="1">
    <location>
        <begin position="528"/>
        <end position="561"/>
    </location>
</feature>
<protein>
    <submittedName>
        <fullName evidence="3">Photosystem I assembly protein Ycf3</fullName>
    </submittedName>
</protein>
<dbReference type="InterPro" id="IPR011990">
    <property type="entry name" value="TPR-like_helical_dom_sf"/>
</dbReference>
<evidence type="ECO:0000313" key="4">
    <source>
        <dbReference type="Proteomes" id="UP000603056"/>
    </source>
</evidence>
<feature type="repeat" description="TPR" evidence="1">
    <location>
        <begin position="392"/>
        <end position="425"/>
    </location>
</feature>
<dbReference type="Pfam" id="PF13414">
    <property type="entry name" value="TPR_11"/>
    <property type="match status" value="2"/>
</dbReference>
<evidence type="ECO:0000256" key="2">
    <source>
        <dbReference type="SAM" id="Phobius"/>
    </source>
</evidence>
<dbReference type="Gene3D" id="1.25.40.10">
    <property type="entry name" value="Tetratricopeptide repeat domain"/>
    <property type="match status" value="3"/>
</dbReference>
<feature type="repeat" description="TPR" evidence="1">
    <location>
        <begin position="358"/>
        <end position="391"/>
    </location>
</feature>
<dbReference type="EMBL" id="CAJHIP010000045">
    <property type="protein sequence ID" value="CAD6494112.1"/>
    <property type="molecule type" value="Genomic_DNA"/>
</dbReference>
<dbReference type="InterPro" id="IPR019734">
    <property type="entry name" value="TPR_rpt"/>
</dbReference>
<feature type="transmembrane region" description="Helical" evidence="2">
    <location>
        <begin position="18"/>
        <end position="39"/>
    </location>
</feature>
<dbReference type="InterPro" id="IPR052943">
    <property type="entry name" value="TMTC_O-mannosyl-trnsfr"/>
</dbReference>
<dbReference type="PANTHER" id="PTHR44809:SF1">
    <property type="entry name" value="PROTEIN O-MANNOSYL-TRANSFERASE TMTC1"/>
    <property type="match status" value="1"/>
</dbReference>
<feature type="repeat" description="TPR" evidence="1">
    <location>
        <begin position="426"/>
        <end position="459"/>
    </location>
</feature>
<keyword evidence="2" id="KW-1133">Transmembrane helix</keyword>
<feature type="repeat" description="TPR" evidence="1">
    <location>
        <begin position="460"/>
        <end position="493"/>
    </location>
</feature>
<organism evidence="3 4">
    <name type="scientific">Candidatus Argoarchaeum ethanivorans</name>
    <dbReference type="NCBI Taxonomy" id="2608793"/>
    <lineage>
        <taxon>Archaea</taxon>
        <taxon>Methanobacteriati</taxon>
        <taxon>Methanobacteriota</taxon>
        <taxon>Stenosarchaea group</taxon>
        <taxon>Methanomicrobia</taxon>
        <taxon>Methanosarcinales</taxon>
        <taxon>Methanosarcinales incertae sedis</taxon>
        <taxon>GOM Arc I cluster</taxon>
        <taxon>Candidatus Argoarchaeum</taxon>
    </lineage>
</organism>
<dbReference type="Pfam" id="PF13432">
    <property type="entry name" value="TPR_16"/>
    <property type="match status" value="1"/>
</dbReference>
<dbReference type="SMART" id="SM00028">
    <property type="entry name" value="TPR"/>
    <property type="match status" value="7"/>
</dbReference>
<keyword evidence="1" id="KW-0802">TPR repeat</keyword>
<dbReference type="InterPro" id="IPR027417">
    <property type="entry name" value="P-loop_NTPase"/>
</dbReference>
<sequence>MINEIIVFVLQGSLVRQIIAIIIVVVGFIGAVIKILRYFQDTVLPFIRSKKALKEIFLYKKCKNLQPEDLGIQIPSLAKKEVYLRRDSDKKISDTLENSRGVLVTGVPKAGKTRSAYQAVKLIFPDFYLIKPAAEKAPDFPLPRLKKNYLIFFDDLNKFASVDFDFPGFVKKFREKSKKLVVLSTCRSGGELEDFKKKAMEFFRGFEIVNLDEYEISPEAGEKLAGDAEVEWKPEQFHGQPGQVILDDEDMKNRYDRLIDSKKYILRACKLLKCANIFTYEKDLIKSVCNSVFEINLEEHLWIDSLNGLRENSLITRPERSINKINIYDNILESIVHDYSPEDHLAPLFNLLINLKDAENLFYLGISYYFKNQAEDGVKCYREAIRINPGLAEAHGNLGILLDDLKRFGDAEKEYREAIRINPDYVKAHFNLGILLNDLKRFDEAEKELRETIRINPSLVEAHNNLGILLKDLKLFDEAEKEYREAIRLNPDDAEAHNNLGLLLKDLKRFGETEKEWREAIRINPDYAGAHVNLGVLFNDLKRFDEAEKEYRESIRINPDYAEAHNNLGILFLKTERPEDAKKELEIAKNLFKKQGKEEYVKKVDELLEEFRLK</sequence>